<sequence>YIGQQCLDRYDNTITHAMKRKDAVDTRILLSRTGPSHFGRGQLVHVYQNDPEYTFKTERKLLP</sequence>
<gene>
    <name evidence="1" type="ORF">BV22DRAFT_1025299</name>
</gene>
<keyword evidence="2" id="KW-1185">Reference proteome</keyword>
<feature type="non-terminal residue" evidence="1">
    <location>
        <position position="1"/>
    </location>
</feature>
<dbReference type="EMBL" id="MU266875">
    <property type="protein sequence ID" value="KAH7918010.1"/>
    <property type="molecule type" value="Genomic_DNA"/>
</dbReference>
<dbReference type="Proteomes" id="UP000790709">
    <property type="component" value="Unassembled WGS sequence"/>
</dbReference>
<evidence type="ECO:0000313" key="2">
    <source>
        <dbReference type="Proteomes" id="UP000790709"/>
    </source>
</evidence>
<organism evidence="1 2">
    <name type="scientific">Leucogyrophana mollusca</name>
    <dbReference type="NCBI Taxonomy" id="85980"/>
    <lineage>
        <taxon>Eukaryota</taxon>
        <taxon>Fungi</taxon>
        <taxon>Dikarya</taxon>
        <taxon>Basidiomycota</taxon>
        <taxon>Agaricomycotina</taxon>
        <taxon>Agaricomycetes</taxon>
        <taxon>Agaricomycetidae</taxon>
        <taxon>Boletales</taxon>
        <taxon>Boletales incertae sedis</taxon>
        <taxon>Leucogyrophana</taxon>
    </lineage>
</organism>
<evidence type="ECO:0000313" key="1">
    <source>
        <dbReference type="EMBL" id="KAH7918010.1"/>
    </source>
</evidence>
<name>A0ACB8AX82_9AGAM</name>
<proteinExistence type="predicted"/>
<accession>A0ACB8AX82</accession>
<comment type="caution">
    <text evidence="1">The sequence shown here is derived from an EMBL/GenBank/DDBJ whole genome shotgun (WGS) entry which is preliminary data.</text>
</comment>
<protein>
    <submittedName>
        <fullName evidence="1">Uncharacterized protein</fullName>
    </submittedName>
</protein>
<reference evidence="1" key="1">
    <citation type="journal article" date="2021" name="New Phytol.">
        <title>Evolutionary innovations through gain and loss of genes in the ectomycorrhizal Boletales.</title>
        <authorList>
            <person name="Wu G."/>
            <person name="Miyauchi S."/>
            <person name="Morin E."/>
            <person name="Kuo A."/>
            <person name="Drula E."/>
            <person name="Varga T."/>
            <person name="Kohler A."/>
            <person name="Feng B."/>
            <person name="Cao Y."/>
            <person name="Lipzen A."/>
            <person name="Daum C."/>
            <person name="Hundley H."/>
            <person name="Pangilinan J."/>
            <person name="Johnson J."/>
            <person name="Barry K."/>
            <person name="LaButti K."/>
            <person name="Ng V."/>
            <person name="Ahrendt S."/>
            <person name="Min B."/>
            <person name="Choi I.G."/>
            <person name="Park H."/>
            <person name="Plett J.M."/>
            <person name="Magnuson J."/>
            <person name="Spatafora J.W."/>
            <person name="Nagy L.G."/>
            <person name="Henrissat B."/>
            <person name="Grigoriev I.V."/>
            <person name="Yang Z.L."/>
            <person name="Xu J."/>
            <person name="Martin F.M."/>
        </authorList>
    </citation>
    <scope>NUCLEOTIDE SEQUENCE</scope>
    <source>
        <strain evidence="1">KUC20120723A-06</strain>
    </source>
</reference>